<evidence type="ECO:0000313" key="7">
    <source>
        <dbReference type="Proteomes" id="UP000623129"/>
    </source>
</evidence>
<dbReference type="InterPro" id="IPR002219">
    <property type="entry name" value="PKC_DAG/PE"/>
</dbReference>
<dbReference type="InterPro" id="IPR004146">
    <property type="entry name" value="DC1"/>
</dbReference>
<dbReference type="Gene3D" id="3.30.60.20">
    <property type="match status" value="1"/>
</dbReference>
<dbReference type="PROSITE" id="PS50081">
    <property type="entry name" value="ZF_DAG_PE_2"/>
    <property type="match status" value="1"/>
</dbReference>
<keyword evidence="7" id="KW-1185">Reference proteome</keyword>
<evidence type="ECO:0000256" key="4">
    <source>
        <dbReference type="SAM" id="Phobius"/>
    </source>
</evidence>
<dbReference type="EMBL" id="SWLB01000013">
    <property type="protein sequence ID" value="KAF3331241.1"/>
    <property type="molecule type" value="Genomic_DNA"/>
</dbReference>
<dbReference type="SUPFAM" id="SSF57889">
    <property type="entry name" value="Cysteine-rich domain"/>
    <property type="match status" value="1"/>
</dbReference>
<keyword evidence="4" id="KW-1133">Transmembrane helix</keyword>
<sequence>MLPQAKKMPLHYLTREFYLLPTILFLTPHICNTCTQHNTTQHNQGCAKAHIMKIDKEFIHPSHPNHKLKMEYTETPFCCDGCREAGIGLKYRCDTCDFDLHKVCAMAPNSIAHAFYKKCEFRFYYKAPGPYKRACDACRKEVQGFVYHCTSCGFDLHPCCANLPLRLDDNEQHNFYLCEKLSSACHRCGNKGLGWSYRSECKNYSLHVSCVKEMLVESWQTVYLNQNKNGKHIREAQMSVMAPSLKGTLQSHHKGRVGKAKRCCQMATSALRVIISAILGDPTAIIAAVIGVLLSK</sequence>
<comment type="caution">
    <text evidence="6">The sequence shown here is derived from an EMBL/GenBank/DDBJ whole genome shotgun (WGS) entry which is preliminary data.</text>
</comment>
<reference evidence="6" key="1">
    <citation type="submission" date="2020-01" db="EMBL/GenBank/DDBJ databases">
        <title>Genome sequence of Kobresia littledalei, the first chromosome-level genome in the family Cyperaceae.</title>
        <authorList>
            <person name="Qu G."/>
        </authorList>
    </citation>
    <scope>NUCLEOTIDE SEQUENCE</scope>
    <source>
        <strain evidence="6">C.B.Clarke</strain>
        <tissue evidence="6">Leaf</tissue>
    </source>
</reference>
<keyword evidence="4" id="KW-0812">Transmembrane</keyword>
<evidence type="ECO:0000259" key="5">
    <source>
        <dbReference type="PROSITE" id="PS50081"/>
    </source>
</evidence>
<feature type="transmembrane region" description="Helical" evidence="4">
    <location>
        <begin position="270"/>
        <end position="294"/>
    </location>
</feature>
<evidence type="ECO:0000256" key="2">
    <source>
        <dbReference type="ARBA" id="ARBA00022737"/>
    </source>
</evidence>
<dbReference type="PANTHER" id="PTHR46477">
    <property type="entry name" value="CYSTEINE/HISTIDINE-RICH C1 DOMAIN FAMILY PROTEIN"/>
    <property type="match status" value="1"/>
</dbReference>
<dbReference type="Pfam" id="PF03107">
    <property type="entry name" value="C1_2"/>
    <property type="match status" value="2"/>
</dbReference>
<dbReference type="Proteomes" id="UP000623129">
    <property type="component" value="Unassembled WGS sequence"/>
</dbReference>
<evidence type="ECO:0000256" key="3">
    <source>
        <dbReference type="ARBA" id="ARBA00022833"/>
    </source>
</evidence>
<keyword evidence="2" id="KW-0677">Repeat</keyword>
<keyword evidence="1" id="KW-0479">Metal-binding</keyword>
<protein>
    <submittedName>
        <fullName evidence="6">Nucleoredoxin 1-2</fullName>
    </submittedName>
</protein>
<evidence type="ECO:0000256" key="1">
    <source>
        <dbReference type="ARBA" id="ARBA00022723"/>
    </source>
</evidence>
<keyword evidence="4" id="KW-0472">Membrane</keyword>
<name>A0A833VAQ6_9POAL</name>
<feature type="domain" description="Phorbol-ester/DAG-type" evidence="5">
    <location>
        <begin position="65"/>
        <end position="119"/>
    </location>
</feature>
<dbReference type="OrthoDB" id="1852188at2759"/>
<organism evidence="6 7">
    <name type="scientific">Carex littledalei</name>
    <dbReference type="NCBI Taxonomy" id="544730"/>
    <lineage>
        <taxon>Eukaryota</taxon>
        <taxon>Viridiplantae</taxon>
        <taxon>Streptophyta</taxon>
        <taxon>Embryophyta</taxon>
        <taxon>Tracheophyta</taxon>
        <taxon>Spermatophyta</taxon>
        <taxon>Magnoliopsida</taxon>
        <taxon>Liliopsida</taxon>
        <taxon>Poales</taxon>
        <taxon>Cyperaceae</taxon>
        <taxon>Cyperoideae</taxon>
        <taxon>Cariceae</taxon>
        <taxon>Carex</taxon>
        <taxon>Carex subgen. Euthyceras</taxon>
    </lineage>
</organism>
<keyword evidence="3" id="KW-0862">Zinc</keyword>
<dbReference type="PANTHER" id="PTHR46477:SF17">
    <property type="entry name" value="PHORBOL-ESTER_DAG-TYPE DOMAIN-CONTAINING PROTEIN"/>
    <property type="match status" value="1"/>
</dbReference>
<proteinExistence type="predicted"/>
<accession>A0A833VAQ6</accession>
<dbReference type="AlphaFoldDB" id="A0A833VAQ6"/>
<gene>
    <name evidence="6" type="ORF">FCM35_KLT04595</name>
</gene>
<evidence type="ECO:0000313" key="6">
    <source>
        <dbReference type="EMBL" id="KAF3331241.1"/>
    </source>
</evidence>
<dbReference type="GO" id="GO:0046872">
    <property type="term" value="F:metal ion binding"/>
    <property type="evidence" value="ECO:0007669"/>
    <property type="project" value="UniProtKB-KW"/>
</dbReference>
<dbReference type="InterPro" id="IPR046349">
    <property type="entry name" value="C1-like_sf"/>
</dbReference>